<gene>
    <name evidence="3" type="ORF">SAMN04488059_10896</name>
    <name evidence="2" type="ORF">WH91_20685</name>
</gene>
<name>A0A0F5PRC1_9HYPH</name>
<dbReference type="Proteomes" id="UP000182258">
    <property type="component" value="Unassembled WGS sequence"/>
</dbReference>
<dbReference type="EMBL" id="LAPV01000199">
    <property type="protein sequence ID" value="KKC31227.1"/>
    <property type="molecule type" value="Genomic_DNA"/>
</dbReference>
<protein>
    <submittedName>
        <fullName evidence="3">Uncharacterized protein</fullName>
    </submittedName>
</protein>
<proteinExistence type="predicted"/>
<dbReference type="PATRIC" id="fig|728005.3.peg.2481"/>
<dbReference type="AlphaFoldDB" id="A0A0F5PRC1"/>
<sequence length="189" mass="20492">MSLFRLAAALVAIATLALPAFGQEDAVGIPGPISFQETDFALAWTSHPFPAYFKQEYLPEGETVEAYNQMFMVDVLTEGGTPETTAADVIAGLEERKANDPVVNYAMVANDATGELILDFLVSDSSTGTIIVEWNAYRYVPYGEGFVLYAISRRAYGDLASDFIGGLKDWRTASISALASMELPDVQLD</sequence>
<dbReference type="EMBL" id="FOMB01000008">
    <property type="protein sequence ID" value="SFC65655.1"/>
    <property type="molecule type" value="Genomic_DNA"/>
</dbReference>
<evidence type="ECO:0000313" key="5">
    <source>
        <dbReference type="Proteomes" id="UP000182258"/>
    </source>
</evidence>
<evidence type="ECO:0000313" key="3">
    <source>
        <dbReference type="EMBL" id="SFC65655.1"/>
    </source>
</evidence>
<evidence type="ECO:0000313" key="4">
    <source>
        <dbReference type="Proteomes" id="UP000033519"/>
    </source>
</evidence>
<evidence type="ECO:0000313" key="2">
    <source>
        <dbReference type="EMBL" id="KKC31227.1"/>
    </source>
</evidence>
<dbReference type="STRING" id="728005.SAMN04488059_10896"/>
<feature type="chain" id="PRO_5010418597" evidence="1">
    <location>
        <begin position="23"/>
        <end position="189"/>
    </location>
</feature>
<dbReference type="Proteomes" id="UP000033519">
    <property type="component" value="Unassembled WGS sequence"/>
</dbReference>
<dbReference type="RefSeq" id="WP_046172892.1">
    <property type="nucleotide sequence ID" value="NZ_FOMB01000008.1"/>
</dbReference>
<feature type="signal peptide" evidence="1">
    <location>
        <begin position="1"/>
        <end position="22"/>
    </location>
</feature>
<dbReference type="OrthoDB" id="6057861at2"/>
<evidence type="ECO:0000256" key="1">
    <source>
        <dbReference type="SAM" id="SignalP"/>
    </source>
</evidence>
<reference evidence="3 5" key="2">
    <citation type="submission" date="2016-10" db="EMBL/GenBank/DDBJ databases">
        <authorList>
            <person name="de Groot N.N."/>
        </authorList>
    </citation>
    <scope>NUCLEOTIDE SEQUENCE [LARGE SCALE GENOMIC DNA]</scope>
    <source>
        <strain evidence="3 5">CGMCC 1.10210</strain>
    </source>
</reference>
<keyword evidence="1" id="KW-0732">Signal</keyword>
<accession>A0A0F5PRC1</accession>
<reference evidence="2 4" key="1">
    <citation type="submission" date="2015-03" db="EMBL/GenBank/DDBJ databases">
        <authorList>
            <person name="Lepp D."/>
            <person name="Hassan Y.I."/>
            <person name="Li X.-Z."/>
            <person name="Zhou T."/>
        </authorList>
    </citation>
    <scope>NUCLEOTIDE SEQUENCE [LARGE SCALE GENOMIC DNA]</scope>
    <source>
        <strain evidence="2 4">Cr7-05</strain>
    </source>
</reference>
<keyword evidence="4" id="KW-1185">Reference proteome</keyword>
<organism evidence="3 5">
    <name type="scientific">Devosia psychrophila</name>
    <dbReference type="NCBI Taxonomy" id="728005"/>
    <lineage>
        <taxon>Bacteria</taxon>
        <taxon>Pseudomonadati</taxon>
        <taxon>Pseudomonadota</taxon>
        <taxon>Alphaproteobacteria</taxon>
        <taxon>Hyphomicrobiales</taxon>
        <taxon>Devosiaceae</taxon>
        <taxon>Devosia</taxon>
    </lineage>
</organism>